<accession>A0A4C1UER3</accession>
<organism evidence="1 2">
    <name type="scientific">Eumeta variegata</name>
    <name type="common">Bagworm moth</name>
    <name type="synonym">Eumeta japonica</name>
    <dbReference type="NCBI Taxonomy" id="151549"/>
    <lineage>
        <taxon>Eukaryota</taxon>
        <taxon>Metazoa</taxon>
        <taxon>Ecdysozoa</taxon>
        <taxon>Arthropoda</taxon>
        <taxon>Hexapoda</taxon>
        <taxon>Insecta</taxon>
        <taxon>Pterygota</taxon>
        <taxon>Neoptera</taxon>
        <taxon>Endopterygota</taxon>
        <taxon>Lepidoptera</taxon>
        <taxon>Glossata</taxon>
        <taxon>Ditrysia</taxon>
        <taxon>Tineoidea</taxon>
        <taxon>Psychidae</taxon>
        <taxon>Oiketicinae</taxon>
        <taxon>Eumeta</taxon>
    </lineage>
</organism>
<gene>
    <name evidence="1" type="ORF">EVAR_19312_1</name>
</gene>
<dbReference type="AlphaFoldDB" id="A0A4C1UER3"/>
<comment type="caution">
    <text evidence="1">The sequence shown here is derived from an EMBL/GenBank/DDBJ whole genome shotgun (WGS) entry which is preliminary data.</text>
</comment>
<dbReference type="STRING" id="151549.A0A4C1UER3"/>
<proteinExistence type="predicted"/>
<dbReference type="EMBL" id="BGZK01000161">
    <property type="protein sequence ID" value="GBP24436.1"/>
    <property type="molecule type" value="Genomic_DNA"/>
</dbReference>
<keyword evidence="2" id="KW-1185">Reference proteome</keyword>
<name>A0A4C1UER3_EUMVA</name>
<sequence length="191" mass="21430">MTILTVPAVEQLTYISWIPMFPMHLPIPFKRLQYPVKISFALTVNKSRGQTFSPVGTDLRKQCFPHGHRVLKPCFGQFNCSSKISSFDHRDSKRSQNAHGSCVSGVVFRAYMGVYGTAQCSPYIDNQATCVRPVCSLRLTVPLHFKSLPGFSALGALPQGRASNMRLRISYFVRLRHINASSLTTYLSDQQ</sequence>
<dbReference type="OrthoDB" id="272985at2759"/>
<evidence type="ECO:0000313" key="2">
    <source>
        <dbReference type="Proteomes" id="UP000299102"/>
    </source>
</evidence>
<reference evidence="1 2" key="1">
    <citation type="journal article" date="2019" name="Commun. Biol.">
        <title>The bagworm genome reveals a unique fibroin gene that provides high tensile strength.</title>
        <authorList>
            <person name="Kono N."/>
            <person name="Nakamura H."/>
            <person name="Ohtoshi R."/>
            <person name="Tomita M."/>
            <person name="Numata K."/>
            <person name="Arakawa K."/>
        </authorList>
    </citation>
    <scope>NUCLEOTIDE SEQUENCE [LARGE SCALE GENOMIC DNA]</scope>
</reference>
<protein>
    <recommendedName>
        <fullName evidence="3">ATP-dependent DNA helicase PIF1</fullName>
    </recommendedName>
</protein>
<dbReference type="Proteomes" id="UP000299102">
    <property type="component" value="Unassembled WGS sequence"/>
</dbReference>
<evidence type="ECO:0000313" key="1">
    <source>
        <dbReference type="EMBL" id="GBP24436.1"/>
    </source>
</evidence>
<evidence type="ECO:0008006" key="3">
    <source>
        <dbReference type="Google" id="ProtNLM"/>
    </source>
</evidence>